<accession>A0A9Q0U5L8</accession>
<evidence type="ECO:0000313" key="3">
    <source>
        <dbReference type="Proteomes" id="UP001151752"/>
    </source>
</evidence>
<feature type="region of interest" description="Disordered" evidence="1">
    <location>
        <begin position="84"/>
        <end position="103"/>
    </location>
</feature>
<dbReference type="Proteomes" id="UP001151752">
    <property type="component" value="Chromosome 14"/>
</dbReference>
<dbReference type="AlphaFoldDB" id="A0A9Q0U5L8"/>
<protein>
    <submittedName>
        <fullName evidence="2">Uncharacterized protein</fullName>
    </submittedName>
</protein>
<sequence length="129" mass="13871">MHGDDPAGRHENNKNEALYSDSTDSGKQFLIESPRALQLIGKGSVSAVTTTPAGPLITFGDSILKESTFLSGYILKEGKKKRASESDQCPVVDSQQQEKERNSRGLQLATVILKMSCCKTIISTASQGP</sequence>
<feature type="compositionally biased region" description="Basic and acidic residues" evidence="1">
    <location>
        <begin position="1"/>
        <end position="14"/>
    </location>
</feature>
<dbReference type="EMBL" id="JAPFFM010000013">
    <property type="protein sequence ID" value="KAJ6723920.1"/>
    <property type="molecule type" value="Genomic_DNA"/>
</dbReference>
<evidence type="ECO:0000313" key="2">
    <source>
        <dbReference type="EMBL" id="KAJ6723920.1"/>
    </source>
</evidence>
<evidence type="ECO:0000256" key="1">
    <source>
        <dbReference type="SAM" id="MobiDB-lite"/>
    </source>
</evidence>
<keyword evidence="3" id="KW-1185">Reference proteome</keyword>
<reference evidence="2" key="2">
    <citation type="journal article" date="2023" name="Int. J. Mol. Sci.">
        <title>De Novo Assembly and Annotation of 11 Diverse Shrub Willow (Salix) Genomes Reveals Novel Gene Organization in Sex-Linked Regions.</title>
        <authorList>
            <person name="Hyden B."/>
            <person name="Feng K."/>
            <person name="Yates T.B."/>
            <person name="Jawdy S."/>
            <person name="Cereghino C."/>
            <person name="Smart L.B."/>
            <person name="Muchero W."/>
        </authorList>
    </citation>
    <scope>NUCLEOTIDE SEQUENCE</scope>
    <source>
        <tissue evidence="2">Shoot tip</tissue>
    </source>
</reference>
<feature type="region of interest" description="Disordered" evidence="1">
    <location>
        <begin position="1"/>
        <end position="24"/>
    </location>
</feature>
<comment type="caution">
    <text evidence="2">The sequence shown here is derived from an EMBL/GenBank/DDBJ whole genome shotgun (WGS) entry which is preliminary data.</text>
</comment>
<organism evidence="2 3">
    <name type="scientific">Salix koriyanagi</name>
    <dbReference type="NCBI Taxonomy" id="2511006"/>
    <lineage>
        <taxon>Eukaryota</taxon>
        <taxon>Viridiplantae</taxon>
        <taxon>Streptophyta</taxon>
        <taxon>Embryophyta</taxon>
        <taxon>Tracheophyta</taxon>
        <taxon>Spermatophyta</taxon>
        <taxon>Magnoliopsida</taxon>
        <taxon>eudicotyledons</taxon>
        <taxon>Gunneridae</taxon>
        <taxon>Pentapetalae</taxon>
        <taxon>rosids</taxon>
        <taxon>fabids</taxon>
        <taxon>Malpighiales</taxon>
        <taxon>Salicaceae</taxon>
        <taxon>Saliceae</taxon>
        <taxon>Salix</taxon>
    </lineage>
</organism>
<name>A0A9Q0U5L8_9ROSI</name>
<gene>
    <name evidence="2" type="ORF">OIU74_008308</name>
</gene>
<proteinExistence type="predicted"/>
<reference evidence="2" key="1">
    <citation type="submission" date="2022-11" db="EMBL/GenBank/DDBJ databases">
        <authorList>
            <person name="Hyden B.L."/>
            <person name="Feng K."/>
            <person name="Yates T."/>
            <person name="Jawdy S."/>
            <person name="Smart L.B."/>
            <person name="Muchero W."/>
        </authorList>
    </citation>
    <scope>NUCLEOTIDE SEQUENCE</scope>
    <source>
        <tissue evidence="2">Shoot tip</tissue>
    </source>
</reference>